<dbReference type="GO" id="GO:0003964">
    <property type="term" value="F:RNA-directed DNA polymerase activity"/>
    <property type="evidence" value="ECO:0007669"/>
    <property type="project" value="UniProtKB-KW"/>
</dbReference>
<dbReference type="GO" id="GO:0015074">
    <property type="term" value="P:DNA integration"/>
    <property type="evidence" value="ECO:0007669"/>
    <property type="project" value="InterPro"/>
</dbReference>
<sequence>MPAPTNADKVSSFLGKINFYSRFLSDYTDLCASLYELKQKGKKFAWSKLCQNNFDQLKNASSYGIGAVLSHCYSNGMEEPIALASKTLEPAEKNYSQIEKEGLSIIFGQKKFEQFLIGRHFELITDHRPLVSIFNPEKGIPASSANRLQRWALCLMGFDYKIVYHATKQHGNADTLSRLPMGPEPTFSDKDSLKIHTIQQEALDRSPLKLDDVIAFSNQSIDLQKVIKWIRHGWPKMEPSHEHLLPFFRQKDVLSEQNSVILRYNQQEVIPPPLQSLTLHKLHYAHAGTVKMKQAACTYVWWPGIDQNIEALVKKCFPCSQVAPHPAPVYQPWPEPDQPWERVHIDFAGPFMGEKWLIVIDAKSKFAFVQPMSNDTTAKQTIKELDEIFNVMGPCTTIVTDNGPPFNSKEMVDFYNKYAIDHVMAPPFHPASNGLAERFVCTFKEGMQKMKLSGQNDYLKALWSILCNYNWSPHSTTNITPAQMMFQQQIHTELSALVQKKPKEK</sequence>
<keyword evidence="9" id="KW-1185">Reference proteome</keyword>
<dbReference type="Pfam" id="PF17921">
    <property type="entry name" value="Integrase_H2C2"/>
    <property type="match status" value="1"/>
</dbReference>
<proteinExistence type="predicted"/>
<dbReference type="InterPro" id="IPR012337">
    <property type="entry name" value="RNaseH-like_sf"/>
</dbReference>
<protein>
    <recommendedName>
        <fullName evidence="1">RNA-directed DNA polymerase</fullName>
        <ecNumber evidence="1">2.7.7.49</ecNumber>
    </recommendedName>
</protein>
<dbReference type="Gene3D" id="3.30.420.10">
    <property type="entry name" value="Ribonuclease H-like superfamily/Ribonuclease H"/>
    <property type="match status" value="1"/>
</dbReference>
<dbReference type="PANTHER" id="PTHR37984:SF5">
    <property type="entry name" value="PROTEIN NYNRIN-LIKE"/>
    <property type="match status" value="1"/>
</dbReference>
<dbReference type="InterPro" id="IPR043502">
    <property type="entry name" value="DNA/RNA_pol_sf"/>
</dbReference>
<organism evidence="9 10">
    <name type="scientific">Plectus sambesii</name>
    <dbReference type="NCBI Taxonomy" id="2011161"/>
    <lineage>
        <taxon>Eukaryota</taxon>
        <taxon>Metazoa</taxon>
        <taxon>Ecdysozoa</taxon>
        <taxon>Nematoda</taxon>
        <taxon>Chromadorea</taxon>
        <taxon>Plectida</taxon>
        <taxon>Plectina</taxon>
        <taxon>Plectoidea</taxon>
        <taxon>Plectidae</taxon>
        <taxon>Plectus</taxon>
    </lineage>
</organism>
<dbReference type="InterPro" id="IPR041373">
    <property type="entry name" value="RT_RNaseH"/>
</dbReference>
<keyword evidence="4" id="KW-0540">Nuclease</keyword>
<keyword evidence="5" id="KW-0255">Endonuclease</keyword>
<keyword evidence="3" id="KW-0548">Nucleotidyltransferase</keyword>
<evidence type="ECO:0000256" key="3">
    <source>
        <dbReference type="ARBA" id="ARBA00022695"/>
    </source>
</evidence>
<evidence type="ECO:0000256" key="5">
    <source>
        <dbReference type="ARBA" id="ARBA00022759"/>
    </source>
</evidence>
<keyword evidence="7" id="KW-0695">RNA-directed DNA polymerase</keyword>
<dbReference type="InterPro" id="IPR050951">
    <property type="entry name" value="Retrovirus_Pol_polyprotein"/>
</dbReference>
<dbReference type="GO" id="GO:0016787">
    <property type="term" value="F:hydrolase activity"/>
    <property type="evidence" value="ECO:0007669"/>
    <property type="project" value="UniProtKB-KW"/>
</dbReference>
<keyword evidence="2" id="KW-0808">Transferase</keyword>
<dbReference type="PANTHER" id="PTHR37984">
    <property type="entry name" value="PROTEIN CBG26694"/>
    <property type="match status" value="1"/>
</dbReference>
<dbReference type="InterPro" id="IPR041588">
    <property type="entry name" value="Integrase_H2C2"/>
</dbReference>
<dbReference type="FunFam" id="3.10.20.370:FF:000001">
    <property type="entry name" value="Retrovirus-related Pol polyprotein from transposon 17.6-like protein"/>
    <property type="match status" value="1"/>
</dbReference>
<reference evidence="10" key="1">
    <citation type="submission" date="2022-11" db="UniProtKB">
        <authorList>
            <consortium name="WormBaseParasite"/>
        </authorList>
    </citation>
    <scope>IDENTIFICATION</scope>
</reference>
<dbReference type="Pfam" id="PF00665">
    <property type="entry name" value="rve"/>
    <property type="match status" value="1"/>
</dbReference>
<dbReference type="GO" id="GO:0003676">
    <property type="term" value="F:nucleic acid binding"/>
    <property type="evidence" value="ECO:0007669"/>
    <property type="project" value="InterPro"/>
</dbReference>
<evidence type="ECO:0000313" key="10">
    <source>
        <dbReference type="WBParaSite" id="PSAMB.scaffold5140size12528.g25961.t1"/>
    </source>
</evidence>
<dbReference type="WBParaSite" id="PSAMB.scaffold5140size12528.g25961.t1">
    <property type="protein sequence ID" value="PSAMB.scaffold5140size12528.g25961.t1"/>
    <property type="gene ID" value="PSAMB.scaffold5140size12528.g25961"/>
</dbReference>
<dbReference type="Gene3D" id="3.30.70.270">
    <property type="match status" value="1"/>
</dbReference>
<dbReference type="SUPFAM" id="SSF53098">
    <property type="entry name" value="Ribonuclease H-like"/>
    <property type="match status" value="1"/>
</dbReference>
<dbReference type="SUPFAM" id="SSF56672">
    <property type="entry name" value="DNA/RNA polymerases"/>
    <property type="match status" value="1"/>
</dbReference>
<dbReference type="InterPro" id="IPR001584">
    <property type="entry name" value="Integrase_cat-core"/>
</dbReference>
<evidence type="ECO:0000256" key="2">
    <source>
        <dbReference type="ARBA" id="ARBA00022679"/>
    </source>
</evidence>
<accession>A0A914WU41</accession>
<evidence type="ECO:0000256" key="7">
    <source>
        <dbReference type="ARBA" id="ARBA00022918"/>
    </source>
</evidence>
<dbReference type="Gene3D" id="1.10.340.70">
    <property type="match status" value="1"/>
</dbReference>
<dbReference type="PROSITE" id="PS50994">
    <property type="entry name" value="INTEGRASE"/>
    <property type="match status" value="1"/>
</dbReference>
<evidence type="ECO:0000256" key="4">
    <source>
        <dbReference type="ARBA" id="ARBA00022722"/>
    </source>
</evidence>
<dbReference type="CDD" id="cd09274">
    <property type="entry name" value="RNase_HI_RT_Ty3"/>
    <property type="match status" value="1"/>
</dbReference>
<evidence type="ECO:0000256" key="6">
    <source>
        <dbReference type="ARBA" id="ARBA00022801"/>
    </source>
</evidence>
<dbReference type="Proteomes" id="UP000887566">
    <property type="component" value="Unplaced"/>
</dbReference>
<name>A0A914WU41_9BILA</name>
<evidence type="ECO:0000313" key="9">
    <source>
        <dbReference type="Proteomes" id="UP000887566"/>
    </source>
</evidence>
<dbReference type="Pfam" id="PF17917">
    <property type="entry name" value="RT_RNaseH"/>
    <property type="match status" value="1"/>
</dbReference>
<dbReference type="InterPro" id="IPR036397">
    <property type="entry name" value="RNaseH_sf"/>
</dbReference>
<dbReference type="InterPro" id="IPR043128">
    <property type="entry name" value="Rev_trsase/Diguanyl_cyclase"/>
</dbReference>
<dbReference type="AlphaFoldDB" id="A0A914WU41"/>
<feature type="domain" description="Integrase catalytic" evidence="8">
    <location>
        <begin position="335"/>
        <end position="489"/>
    </location>
</feature>
<dbReference type="GO" id="GO:0042575">
    <property type="term" value="C:DNA polymerase complex"/>
    <property type="evidence" value="ECO:0007669"/>
    <property type="project" value="UniProtKB-ARBA"/>
</dbReference>
<keyword evidence="6" id="KW-0378">Hydrolase</keyword>
<dbReference type="GO" id="GO:0004519">
    <property type="term" value="F:endonuclease activity"/>
    <property type="evidence" value="ECO:0007669"/>
    <property type="project" value="UniProtKB-KW"/>
</dbReference>
<dbReference type="EC" id="2.7.7.49" evidence="1"/>
<evidence type="ECO:0000259" key="8">
    <source>
        <dbReference type="PROSITE" id="PS50994"/>
    </source>
</evidence>
<evidence type="ECO:0000256" key="1">
    <source>
        <dbReference type="ARBA" id="ARBA00012493"/>
    </source>
</evidence>